<comment type="caution">
    <text evidence="2">The sequence shown here is derived from an EMBL/GenBank/DDBJ whole genome shotgun (WGS) entry which is preliminary data.</text>
</comment>
<reference evidence="2 3" key="1">
    <citation type="journal article" date="2018" name="Cell">
        <title>The Chara Genome: Secondary Complexity and Implications for Plant Terrestrialization.</title>
        <authorList>
            <person name="Nishiyama T."/>
            <person name="Sakayama H."/>
            <person name="Vries J.D."/>
            <person name="Buschmann H."/>
            <person name="Saint-Marcoux D."/>
            <person name="Ullrich K.K."/>
            <person name="Haas F.B."/>
            <person name="Vanderstraeten L."/>
            <person name="Becker D."/>
            <person name="Lang D."/>
            <person name="Vosolsobe S."/>
            <person name="Rombauts S."/>
            <person name="Wilhelmsson P.K.I."/>
            <person name="Janitza P."/>
            <person name="Kern R."/>
            <person name="Heyl A."/>
            <person name="Rumpler F."/>
            <person name="Villalobos L.I.A.C."/>
            <person name="Clay J.M."/>
            <person name="Skokan R."/>
            <person name="Toyoda A."/>
            <person name="Suzuki Y."/>
            <person name="Kagoshima H."/>
            <person name="Schijlen E."/>
            <person name="Tajeshwar N."/>
            <person name="Catarino B."/>
            <person name="Hetherington A.J."/>
            <person name="Saltykova A."/>
            <person name="Bonnot C."/>
            <person name="Breuninger H."/>
            <person name="Symeonidi A."/>
            <person name="Radhakrishnan G.V."/>
            <person name="Van Nieuwerburgh F."/>
            <person name="Deforce D."/>
            <person name="Chang C."/>
            <person name="Karol K.G."/>
            <person name="Hedrich R."/>
            <person name="Ulvskov P."/>
            <person name="Glockner G."/>
            <person name="Delwiche C.F."/>
            <person name="Petrasek J."/>
            <person name="Van de Peer Y."/>
            <person name="Friml J."/>
            <person name="Beilby M."/>
            <person name="Dolan L."/>
            <person name="Kohara Y."/>
            <person name="Sugano S."/>
            <person name="Fujiyama A."/>
            <person name="Delaux P.-M."/>
            <person name="Quint M."/>
            <person name="TheiBen G."/>
            <person name="Hagemann M."/>
            <person name="Harholt J."/>
            <person name="Dunand C."/>
            <person name="Zachgo S."/>
            <person name="Langdale J."/>
            <person name="Maumus F."/>
            <person name="Straeten D.V.D."/>
            <person name="Gould S.B."/>
            <person name="Rensing S.A."/>
        </authorList>
    </citation>
    <scope>NUCLEOTIDE SEQUENCE [LARGE SCALE GENOMIC DNA]</scope>
    <source>
        <strain evidence="2 3">S276</strain>
    </source>
</reference>
<proteinExistence type="predicted"/>
<dbReference type="EMBL" id="BFEA01000160">
    <property type="protein sequence ID" value="GBG72199.1"/>
    <property type="molecule type" value="Genomic_DNA"/>
</dbReference>
<feature type="region of interest" description="Disordered" evidence="1">
    <location>
        <begin position="193"/>
        <end position="332"/>
    </location>
</feature>
<feature type="compositionally biased region" description="Polar residues" evidence="1">
    <location>
        <begin position="959"/>
        <end position="986"/>
    </location>
</feature>
<feature type="region of interest" description="Disordered" evidence="1">
    <location>
        <begin position="922"/>
        <end position="998"/>
    </location>
</feature>
<feature type="compositionally biased region" description="Basic and acidic residues" evidence="1">
    <location>
        <begin position="935"/>
        <end position="950"/>
    </location>
</feature>
<organism evidence="2 3">
    <name type="scientific">Chara braunii</name>
    <name type="common">Braun's stonewort</name>
    <dbReference type="NCBI Taxonomy" id="69332"/>
    <lineage>
        <taxon>Eukaryota</taxon>
        <taxon>Viridiplantae</taxon>
        <taxon>Streptophyta</taxon>
        <taxon>Charophyceae</taxon>
        <taxon>Charales</taxon>
        <taxon>Characeae</taxon>
        <taxon>Chara</taxon>
    </lineage>
</organism>
<accession>A0A388KQ74</accession>
<evidence type="ECO:0000313" key="3">
    <source>
        <dbReference type="Proteomes" id="UP000265515"/>
    </source>
</evidence>
<feature type="compositionally biased region" description="Polar residues" evidence="1">
    <location>
        <begin position="221"/>
        <end position="231"/>
    </location>
</feature>
<evidence type="ECO:0000256" key="1">
    <source>
        <dbReference type="SAM" id="MobiDB-lite"/>
    </source>
</evidence>
<feature type="compositionally biased region" description="Acidic residues" evidence="1">
    <location>
        <begin position="923"/>
        <end position="934"/>
    </location>
</feature>
<feature type="compositionally biased region" description="Basic residues" evidence="1">
    <location>
        <begin position="282"/>
        <end position="300"/>
    </location>
</feature>
<evidence type="ECO:0000313" key="2">
    <source>
        <dbReference type="EMBL" id="GBG72199.1"/>
    </source>
</evidence>
<feature type="compositionally biased region" description="Basic and acidic residues" evidence="1">
    <location>
        <begin position="1369"/>
        <end position="1393"/>
    </location>
</feature>
<dbReference type="Proteomes" id="UP000265515">
    <property type="component" value="Unassembled WGS sequence"/>
</dbReference>
<feature type="compositionally biased region" description="Basic and acidic residues" evidence="1">
    <location>
        <begin position="248"/>
        <end position="263"/>
    </location>
</feature>
<protein>
    <submittedName>
        <fullName evidence="2">Uncharacterized protein</fullName>
    </submittedName>
</protein>
<sequence>MSKLYRDKLWALDRVGGTHEAGCGAIVFLTEDGGLNRYCCGGIMKSEGDKATTEKGKVDDRELRKFHLTSVYDEQGTDWVDADKKVSLDLALCKGYGQRAFGKKPFEAKGGGTEFRIVHSVDFLNKTNIYRKSGQYPKVDAGCQFTGPLVPYDTPVQGVADILKSCGEARQVPSTSQQHSDVAQKVITYIRRSGAGSSDKAEKRKQLATTPPQLQGPAATAGTSRSRQTDLQAVDQRSEEQTETEEDVVFRGRDVGSLEDSRHGGAGGDSEGNETLGEAANKRKKGTRFRKTSQPKRVARSSRFPKSDDSSDDAEGVGPRRPDLIAEDETETKKPRAVDITRCFFFEYDEDGRKRKDVPRVCIDVMSILLIPEGNIEFNQRSLNKAIVAGLDALIDRSTAQRGVDDDAPWEPSELILAPITPCANDPNVQGTRVLPEDFDWRRAKEYFYYPVAGQHTAEAMKRARYMMRLFNYIVFKSENREKDDCNQEFFFDYKGMTERYGVTAEAWDEERDKIPLEYVRKVPKRLGGDQEIKGLKGAGLKATEALYKDASFHFKVFVYRAIGKVDLLTAEMWRLSNAALHLLWEGKGRRTTLLPINMHPKELLPAQDEVVTAATNLNCKATILDLALPSHCSSWSSEDFDALYKMMSKLCGKNWTLIVFASQKHHKTVMRHLYNRENVEVIPGTWKRFMGVGTTVDKYGNMQIESKDTMTIVLHAKVGDLGKVTRVSRSEADIVEVNVVEQFFKRCAAKHGGDEGSEKEDSFLHEDEGVIVLGKPHAGLVWKILRAGNHVFACDASSTDIAYLTKAIEILAKDPRNDCTIEKHKSTQRSDRDMYHKLGKKREKMWEYLFQGDPKTAFQHKYIYRKAMTQEAYGGYHKAEVGAFALFIARCEEMKFMRHCNKLTYSDYSDVARRTDAWNPIDNDEETETSDLEIDLRVKRSRDGAHGREGVQNVPDGSVQNENPEGGLQQSGPLSTQVVNTQDRASSAGEFPRDSPTPVQAVINTLLHGNRYGYQGEKRSIGRMSGGMRMNDVQKDADEDDLVVPGVFPKLTPGHDIPESFMQGPTSPYVFHDVGEETSSAKWGHHILWHPDVFEPCIDEGKWAMALHLRDGWKVKPRMAEDSWLKTTNGEILLRVTKENHGADEALICAKAQSLFESLRSNNRLEYKHQFYDFPSSRSYNKIDWKIVQPPTCHGLDNIPVGCSQLAAMSQTNFALSAEEALSQTRVAANYTEKGNTLLQGNGKWTITGVKGAPTSHAVEQKSNVASYGPPLVTQLGNEGASQMESPTPSAEDVVAKAMQPGVCTELAAEAKENSDEMIKLLNDVEREEKNKLERSNASANVINCISESEEGQVAHAEGDAGCEDVGEDNKEWNEGDEGERLVRRSTREKAKTQRMNI</sequence>
<gene>
    <name evidence="2" type="ORF">CBR_g11131</name>
</gene>
<feature type="region of interest" description="Disordered" evidence="1">
    <location>
        <begin position="1353"/>
        <end position="1399"/>
    </location>
</feature>
<dbReference type="Gramene" id="GBG72199">
    <property type="protein sequence ID" value="GBG72199"/>
    <property type="gene ID" value="CBR_g11131"/>
</dbReference>
<keyword evidence="3" id="KW-1185">Reference proteome</keyword>
<name>A0A388KQ74_CHABU</name>